<evidence type="ECO:0000259" key="10">
    <source>
        <dbReference type="PROSITE" id="PS51362"/>
    </source>
</evidence>
<dbReference type="Gene3D" id="2.10.90.10">
    <property type="entry name" value="Cystine-knot cytokines"/>
    <property type="match status" value="1"/>
</dbReference>
<evidence type="ECO:0000256" key="1">
    <source>
        <dbReference type="ARBA" id="ARBA00004613"/>
    </source>
</evidence>
<evidence type="ECO:0000256" key="4">
    <source>
        <dbReference type="ARBA" id="ARBA00022685"/>
    </source>
</evidence>
<dbReference type="InterPro" id="IPR015615">
    <property type="entry name" value="TGF-beta-rel"/>
</dbReference>
<dbReference type="SMART" id="SM00204">
    <property type="entry name" value="TGFB"/>
    <property type="match status" value="1"/>
</dbReference>
<dbReference type="CDD" id="cd13758">
    <property type="entry name" value="TGF_beta_LEFTY1_2"/>
    <property type="match status" value="1"/>
</dbReference>
<name>A0ABM4N1G6_EQUPR</name>
<keyword evidence="5" id="KW-0732">Signal</keyword>
<keyword evidence="11" id="KW-1185">Reference proteome</keyword>
<evidence type="ECO:0000256" key="7">
    <source>
        <dbReference type="ARBA" id="ARBA00023157"/>
    </source>
</evidence>
<keyword evidence="8" id="KW-0325">Glycoprotein</keyword>
<dbReference type="Proteomes" id="UP001652662">
    <property type="component" value="Chromosome 31"/>
</dbReference>
<dbReference type="InterPro" id="IPR001839">
    <property type="entry name" value="TGF-b_C"/>
</dbReference>
<evidence type="ECO:0000256" key="6">
    <source>
        <dbReference type="ARBA" id="ARBA00023030"/>
    </source>
</evidence>
<evidence type="ECO:0000256" key="8">
    <source>
        <dbReference type="ARBA" id="ARBA00023180"/>
    </source>
</evidence>
<dbReference type="PROSITE" id="PS00250">
    <property type="entry name" value="TGF_BETA_1"/>
    <property type="match status" value="1"/>
</dbReference>
<evidence type="ECO:0000313" key="11">
    <source>
        <dbReference type="Proteomes" id="UP001652662"/>
    </source>
</evidence>
<dbReference type="InterPro" id="IPR017948">
    <property type="entry name" value="TGFb_CS"/>
</dbReference>
<reference evidence="12" key="1">
    <citation type="submission" date="2025-08" db="UniProtKB">
        <authorList>
            <consortium name="RefSeq"/>
        </authorList>
    </citation>
    <scope>IDENTIFICATION</scope>
    <source>
        <tissue evidence="12">Blood</tissue>
    </source>
</reference>
<comment type="similarity">
    <text evidence="2 9">Belongs to the TGF-beta family.</text>
</comment>
<feature type="domain" description="TGF-beta family profile" evidence="10">
    <location>
        <begin position="295"/>
        <end position="407"/>
    </location>
</feature>
<dbReference type="InterPro" id="IPR001111">
    <property type="entry name" value="TGF-b_propeptide"/>
</dbReference>
<dbReference type="RefSeq" id="XP_070458787.1">
    <property type="nucleotide sequence ID" value="XM_070602686.1"/>
</dbReference>
<dbReference type="PROSITE" id="PS51362">
    <property type="entry name" value="TGF_BETA_2"/>
    <property type="match status" value="1"/>
</dbReference>
<evidence type="ECO:0000256" key="9">
    <source>
        <dbReference type="RuleBase" id="RU000354"/>
    </source>
</evidence>
<accession>A0ABM4N1G6</accession>
<evidence type="ECO:0000256" key="3">
    <source>
        <dbReference type="ARBA" id="ARBA00022525"/>
    </source>
</evidence>
<dbReference type="PANTHER" id="PTHR11848:SF226">
    <property type="entry name" value="LEFT-RIGHT DETERMINATION FACTOR"/>
    <property type="match status" value="1"/>
</dbReference>
<keyword evidence="3" id="KW-0964">Secreted</keyword>
<evidence type="ECO:0000313" key="12">
    <source>
        <dbReference type="RefSeq" id="XP_070458787.1"/>
    </source>
</evidence>
<keyword evidence="4" id="KW-0165">Cleavage on pair of basic residues</keyword>
<comment type="subcellular location">
    <subcellularLocation>
        <location evidence="1">Secreted</location>
    </subcellularLocation>
</comment>
<sequence>MTSLPPCLPPPRPSPGLAIKLAQPGFQHTQLGPSWSLLGGHTRSVLLLLHSTMQPMWLCWALWALPLTGPGAALTEEQILGSLLQQLHLSEMPALDQGDVGQLVIPTHVRAQYVALLQRSHGAHSRGKRFSQDFREVAGRLLGSDASRHLLVFAMEQRLPPERELLQAVLRLFQEPVPEAALRTHGRLSPRSHRARVTVEWLHVRDDGSNRTSLIDSRLVSVHESGWKAFDVTEAVNFWRQLGRPRQPLLLQVSVQREQPGPRAASAHRLVRFASQGPAGGGRGEPQLELHSLDLGRYGAQGDCDPEAPVTEGTRCCRREMYIDLEGLKWAENWVLEPPGFLAYECVGTCRQPPEPLSFKWPFLGPRQCIASETTSLPVIVSVKEGGRPRAQVVSLPDMRVQKCSCASDGAPVPRKLEP</sequence>
<dbReference type="SUPFAM" id="SSF57501">
    <property type="entry name" value="Cystine-knot cytokines"/>
    <property type="match status" value="1"/>
</dbReference>
<dbReference type="Gene3D" id="2.60.120.970">
    <property type="match status" value="1"/>
</dbReference>
<dbReference type="InterPro" id="IPR003942">
    <property type="entry name" value="LRDF"/>
</dbReference>
<protein>
    <submittedName>
        <fullName evidence="12">Left-right determination factor 1-like</fullName>
    </submittedName>
</protein>
<dbReference type="PRINTS" id="PR01427">
    <property type="entry name" value="TGFBETA4"/>
</dbReference>
<evidence type="ECO:0000256" key="2">
    <source>
        <dbReference type="ARBA" id="ARBA00006656"/>
    </source>
</evidence>
<dbReference type="Pfam" id="PF00019">
    <property type="entry name" value="TGF_beta"/>
    <property type="match status" value="1"/>
</dbReference>
<gene>
    <name evidence="12" type="primary">LOC103544832</name>
</gene>
<keyword evidence="6 9" id="KW-0339">Growth factor</keyword>
<dbReference type="InterPro" id="IPR029034">
    <property type="entry name" value="Cystine-knot_cytokine"/>
</dbReference>
<dbReference type="PANTHER" id="PTHR11848">
    <property type="entry name" value="TGF-BETA FAMILY"/>
    <property type="match status" value="1"/>
</dbReference>
<dbReference type="Pfam" id="PF00688">
    <property type="entry name" value="TGFb_propeptide"/>
    <property type="match status" value="1"/>
</dbReference>
<dbReference type="GeneID" id="103544832"/>
<organism evidence="11 12">
    <name type="scientific">Equus przewalskii</name>
    <name type="common">Przewalski's horse</name>
    <name type="synonym">Equus caballus przewalskii</name>
    <dbReference type="NCBI Taxonomy" id="9798"/>
    <lineage>
        <taxon>Eukaryota</taxon>
        <taxon>Metazoa</taxon>
        <taxon>Chordata</taxon>
        <taxon>Craniata</taxon>
        <taxon>Vertebrata</taxon>
        <taxon>Euteleostomi</taxon>
        <taxon>Mammalia</taxon>
        <taxon>Eutheria</taxon>
        <taxon>Laurasiatheria</taxon>
        <taxon>Perissodactyla</taxon>
        <taxon>Equidae</taxon>
        <taxon>Equus</taxon>
    </lineage>
</organism>
<keyword evidence="7" id="KW-1015">Disulfide bond</keyword>
<evidence type="ECO:0000256" key="5">
    <source>
        <dbReference type="ARBA" id="ARBA00022729"/>
    </source>
</evidence>
<proteinExistence type="inferred from homology"/>